<dbReference type="EMBL" id="ML120354">
    <property type="protein sequence ID" value="RPB05246.1"/>
    <property type="molecule type" value="Genomic_DNA"/>
</dbReference>
<dbReference type="InterPro" id="IPR025638">
    <property type="entry name" value="DUF4336"/>
</dbReference>
<organism evidence="1 2">
    <name type="scientific">Choiromyces venosus 120613-1</name>
    <dbReference type="NCBI Taxonomy" id="1336337"/>
    <lineage>
        <taxon>Eukaryota</taxon>
        <taxon>Fungi</taxon>
        <taxon>Dikarya</taxon>
        <taxon>Ascomycota</taxon>
        <taxon>Pezizomycotina</taxon>
        <taxon>Pezizomycetes</taxon>
        <taxon>Pezizales</taxon>
        <taxon>Tuberaceae</taxon>
        <taxon>Choiromyces</taxon>
    </lineage>
</organism>
<dbReference type="SUPFAM" id="SSF56281">
    <property type="entry name" value="Metallo-hydrolase/oxidoreductase"/>
    <property type="match status" value="1"/>
</dbReference>
<protein>
    <recommendedName>
        <fullName evidence="3">Metallo-beta-lactamase domain-containing protein</fullName>
    </recommendedName>
</protein>
<dbReference type="STRING" id="1336337.A0A3N4K3U2"/>
<reference evidence="1 2" key="1">
    <citation type="journal article" date="2018" name="Nat. Ecol. Evol.">
        <title>Pezizomycetes genomes reveal the molecular basis of ectomycorrhizal truffle lifestyle.</title>
        <authorList>
            <person name="Murat C."/>
            <person name="Payen T."/>
            <person name="Noel B."/>
            <person name="Kuo A."/>
            <person name="Morin E."/>
            <person name="Chen J."/>
            <person name="Kohler A."/>
            <person name="Krizsan K."/>
            <person name="Balestrini R."/>
            <person name="Da Silva C."/>
            <person name="Montanini B."/>
            <person name="Hainaut M."/>
            <person name="Levati E."/>
            <person name="Barry K.W."/>
            <person name="Belfiori B."/>
            <person name="Cichocki N."/>
            <person name="Clum A."/>
            <person name="Dockter R.B."/>
            <person name="Fauchery L."/>
            <person name="Guy J."/>
            <person name="Iotti M."/>
            <person name="Le Tacon F."/>
            <person name="Lindquist E.A."/>
            <person name="Lipzen A."/>
            <person name="Malagnac F."/>
            <person name="Mello A."/>
            <person name="Molinier V."/>
            <person name="Miyauchi S."/>
            <person name="Poulain J."/>
            <person name="Riccioni C."/>
            <person name="Rubini A."/>
            <person name="Sitrit Y."/>
            <person name="Splivallo R."/>
            <person name="Traeger S."/>
            <person name="Wang M."/>
            <person name="Zifcakova L."/>
            <person name="Wipf D."/>
            <person name="Zambonelli A."/>
            <person name="Paolocci F."/>
            <person name="Nowrousian M."/>
            <person name="Ottonello S."/>
            <person name="Baldrian P."/>
            <person name="Spatafora J.W."/>
            <person name="Henrissat B."/>
            <person name="Nagy L.G."/>
            <person name="Aury J.M."/>
            <person name="Wincker P."/>
            <person name="Grigoriev I.V."/>
            <person name="Bonfante P."/>
            <person name="Martin F.M."/>
        </authorList>
    </citation>
    <scope>NUCLEOTIDE SEQUENCE [LARGE SCALE GENOMIC DNA]</scope>
    <source>
        <strain evidence="1 2">120613-1</strain>
    </source>
</reference>
<keyword evidence="2" id="KW-1185">Reference proteome</keyword>
<dbReference type="PANTHER" id="PTHR33835">
    <property type="entry name" value="YALI0C07656P"/>
    <property type="match status" value="1"/>
</dbReference>
<dbReference type="Proteomes" id="UP000276215">
    <property type="component" value="Unassembled WGS sequence"/>
</dbReference>
<sequence length="263" mass="29481">MSKASPDSTMVIRTLTPNITTLSVPFLRFNRIKFGGRTTIVKLRTGNLAVFSPVALTTPVHSTLQSLGNAVTYLVAPDIEHHMHLSAWKSSFPTATVIGPEGLYEKRKAQGDDDVPIDIIFTKENKHSLKLPEELAAEFNVEYFDGHANKEIVFLHKSEEEGGTLIQADLLFNLPAYEQFSKSGVSATGGMMTKMMTRFMNTKGRGQMWFNWYMLSKDKPSFSKSAKVVASWEFERIVPCHGDVIENGGSAVFKRFFAWHLKK</sequence>
<accession>A0A3N4K3U2</accession>
<evidence type="ECO:0000313" key="2">
    <source>
        <dbReference type="Proteomes" id="UP000276215"/>
    </source>
</evidence>
<dbReference type="OrthoDB" id="421671at2759"/>
<dbReference type="Pfam" id="PF14234">
    <property type="entry name" value="DUF4336"/>
    <property type="match status" value="1"/>
</dbReference>
<dbReference type="AlphaFoldDB" id="A0A3N4K3U2"/>
<gene>
    <name evidence="1" type="ORF">L873DRAFT_1825395</name>
</gene>
<dbReference type="InterPro" id="IPR036866">
    <property type="entry name" value="RibonucZ/Hydroxyglut_hydro"/>
</dbReference>
<dbReference type="PANTHER" id="PTHR33835:SF1">
    <property type="entry name" value="METALLO-BETA-LACTAMASE DOMAIN-CONTAINING PROTEIN"/>
    <property type="match status" value="1"/>
</dbReference>
<evidence type="ECO:0000313" key="1">
    <source>
        <dbReference type="EMBL" id="RPB05246.1"/>
    </source>
</evidence>
<name>A0A3N4K3U2_9PEZI</name>
<proteinExistence type="predicted"/>
<evidence type="ECO:0008006" key="3">
    <source>
        <dbReference type="Google" id="ProtNLM"/>
    </source>
</evidence>